<dbReference type="Pfam" id="PF13524">
    <property type="entry name" value="Glyco_trans_1_2"/>
    <property type="match status" value="1"/>
</dbReference>
<dbReference type="InterPro" id="IPR055259">
    <property type="entry name" value="YkvP/CgeB_Glyco_trans-like"/>
</dbReference>
<organism evidence="2 3">
    <name type="scientific">Polycladospora coralii</name>
    <dbReference type="NCBI Taxonomy" id="2771432"/>
    <lineage>
        <taxon>Bacteria</taxon>
        <taxon>Bacillati</taxon>
        <taxon>Bacillota</taxon>
        <taxon>Bacilli</taxon>
        <taxon>Bacillales</taxon>
        <taxon>Thermoactinomycetaceae</taxon>
        <taxon>Polycladospora</taxon>
    </lineage>
</organism>
<evidence type="ECO:0000259" key="1">
    <source>
        <dbReference type="Pfam" id="PF13524"/>
    </source>
</evidence>
<dbReference type="RefSeq" id="WP_191138218.1">
    <property type="nucleotide sequence ID" value="NZ_JACXAG020000001.1"/>
</dbReference>
<comment type="caution">
    <text evidence="2">The sequence shown here is derived from an EMBL/GenBank/DDBJ whole genome shotgun (WGS) entry which is preliminary data.</text>
</comment>
<reference evidence="2" key="1">
    <citation type="submission" date="2020-09" db="EMBL/GenBank/DDBJ databases">
        <title>A novel bacterium of genus Hazenella, isolated from South China Sea.</title>
        <authorList>
            <person name="Huang H."/>
            <person name="Mo K."/>
            <person name="Hu Y."/>
        </authorList>
    </citation>
    <scope>NUCLEOTIDE SEQUENCE</scope>
    <source>
        <strain evidence="2">IB182357</strain>
    </source>
</reference>
<gene>
    <name evidence="2" type="ORF">IC620_04220</name>
</gene>
<dbReference type="AlphaFoldDB" id="A0A926N636"/>
<sequence length="340" mass="40174">MRLFYISSGGGFSFQNNLSDEDQNILEAFQQMANTKPNFAFDKFLLKREAQSQLFRKIKAFRPDVILSFRGFSLPSPIVYKLRSQFRVPIGIWVVDDPYRLKTHEALVKPYHFVVTQDSNSVSFYRKRGKMSFHMPLASNPQKYKPVRVPPKYKSDICFIGSAFPIRVHYFDALAPLLLQHRTIIIGQWWGRLKHYDKLKHMIYNEPIPPNEVTKYYNGAKIVLNIHRTKNDRDDNPYMIPAHTPNNRTFEISACKSFQLTTWRQDLHRFYQVGQEIAAFQTLKGLKEKIKYYLNNQQEREEMAMHAYRKTLSAHTYLVRLHQLTNCLERFVLAKKQKVK</sequence>
<accession>A0A926N636</accession>
<dbReference type="Proteomes" id="UP000661691">
    <property type="component" value="Unassembled WGS sequence"/>
</dbReference>
<dbReference type="SUPFAM" id="SSF53756">
    <property type="entry name" value="UDP-Glycosyltransferase/glycogen phosphorylase"/>
    <property type="match status" value="1"/>
</dbReference>
<feature type="domain" description="Spore protein YkvP/CgeB glycosyl transferase-like" evidence="1">
    <location>
        <begin position="178"/>
        <end position="324"/>
    </location>
</feature>
<evidence type="ECO:0000313" key="3">
    <source>
        <dbReference type="Proteomes" id="UP000661691"/>
    </source>
</evidence>
<keyword evidence="3" id="KW-1185">Reference proteome</keyword>
<name>A0A926N636_9BACL</name>
<protein>
    <submittedName>
        <fullName evidence="2">Glycosyltransferase</fullName>
    </submittedName>
</protein>
<dbReference type="EMBL" id="JACXAH010000005">
    <property type="protein sequence ID" value="MBD1371561.1"/>
    <property type="molecule type" value="Genomic_DNA"/>
</dbReference>
<evidence type="ECO:0000313" key="2">
    <source>
        <dbReference type="EMBL" id="MBD1371561.1"/>
    </source>
</evidence>
<proteinExistence type="predicted"/>